<dbReference type="EMBL" id="JBHRWR010000009">
    <property type="protein sequence ID" value="MFC3574082.1"/>
    <property type="molecule type" value="Genomic_DNA"/>
</dbReference>
<evidence type="ECO:0000256" key="1">
    <source>
        <dbReference type="HAMAP-Rule" id="MF_02238"/>
    </source>
</evidence>
<feature type="binding site" evidence="1">
    <location>
        <position position="490"/>
    </location>
    <ligand>
        <name>Mg(2+)</name>
        <dbReference type="ChEBI" id="CHEBI:18420"/>
    </ligand>
</feature>
<comment type="catalytic activity">
    <reaction evidence="1">
        <text>3-dehydroshikimate = 3,4-dihydroxybenzoate + H2O</text>
        <dbReference type="Rhea" id="RHEA:24848"/>
        <dbReference type="ChEBI" id="CHEBI:15377"/>
        <dbReference type="ChEBI" id="CHEBI:16630"/>
        <dbReference type="ChEBI" id="CHEBI:36241"/>
        <dbReference type="EC" id="4.2.1.118"/>
    </reaction>
</comment>
<sequence length="596" mass="64361">MRTSIATVSLSGALTEKLTAAARAGFDGVEIFENDLLASPLPPEEVRARCADLGLTIDLYQPMRDMEAVPKDEFERNLRRARHKFALMNRLGADTVLVCSSVSPLARDDDALAAGQLRRLADLAQDFGIRVAYEALAWGRHVSTYDHAWRIVEAADHPALGTCLDSFHILARGSDPKGIEDIPGEKIFFLQLADAPLMAMDVLQWSRHYRCFPGQGGLDVAGLLGHVMRAGYTGPLSLEVFNDVFRQAEAGPTAVDARRSLLVLQETTELATPPPPVVPTGIVFAELVTPDVDPVAAVLGALGFARTARHRTKPVDLWEQGEARVLVNTGPAARRDGTALAAIGLESPDPAGAARRAEALLAPVLPRRRALADAPLDAVAAPDGTELFFCATDRPVPPSWRGDFEDVPHEVPASGVDHIDHLALTQPWHQFDEAALFHRSVLGLTAQESVDVADPYGLHRSRAVTNADGSVRIALSVGPAPTDDGARAQHIALATGDVVAAARRFRAAGGRLLEVPANYYDDLAARHEFAPGELETYRDLGILYDRDTGGTFRHCYTQTVGHVFFELVQRDGGYRGYGAQNAPVRLAAQRAGRPVR</sequence>
<dbReference type="Proteomes" id="UP001595701">
    <property type="component" value="Unassembled WGS sequence"/>
</dbReference>
<name>A0ABV7SB05_9ACTN</name>
<protein>
    <recommendedName>
        <fullName evidence="1">3-dehydroshikimate dehydratase</fullName>
        <shortName evidence="1">DSD</shortName>
        <ecNumber evidence="1">4.2.1.118</ecNumber>
    </recommendedName>
</protein>
<dbReference type="SUPFAM" id="SSF51658">
    <property type="entry name" value="Xylose isomerase-like"/>
    <property type="match status" value="1"/>
</dbReference>
<dbReference type="EC" id="4.2.1.118" evidence="1"/>
<dbReference type="HAMAP" id="MF_02238">
    <property type="entry name" value="DSD"/>
    <property type="match status" value="1"/>
</dbReference>
<dbReference type="Pfam" id="PF01261">
    <property type="entry name" value="AP_endonuc_2"/>
    <property type="match status" value="1"/>
</dbReference>
<dbReference type="InterPro" id="IPR037523">
    <property type="entry name" value="VOC_core"/>
</dbReference>
<feature type="binding site" evidence="1">
    <location>
        <position position="566"/>
    </location>
    <ligand>
        <name>Mg(2+)</name>
        <dbReference type="ChEBI" id="CHEBI:18420"/>
    </ligand>
</feature>
<dbReference type="InterPro" id="IPR004360">
    <property type="entry name" value="Glyas_Fos-R_dOase_dom"/>
</dbReference>
<organism evidence="3 4">
    <name type="scientific">Streptomyces yaanensis</name>
    <dbReference type="NCBI Taxonomy" id="1142239"/>
    <lineage>
        <taxon>Bacteria</taxon>
        <taxon>Bacillati</taxon>
        <taxon>Actinomycetota</taxon>
        <taxon>Actinomycetes</taxon>
        <taxon>Kitasatosporales</taxon>
        <taxon>Streptomycetaceae</taxon>
        <taxon>Streptomyces</taxon>
    </lineage>
</organism>
<keyword evidence="1" id="KW-0456">Lyase</keyword>
<feature type="binding site" evidence="1">
    <location>
        <position position="134"/>
    </location>
    <ligand>
        <name>a divalent metal cation</name>
        <dbReference type="ChEBI" id="CHEBI:60240"/>
        <note>catalytic</note>
    </ligand>
</feature>
<keyword evidence="1" id="KW-0479">Metal-binding</keyword>
<comment type="caution">
    <text evidence="3">The sequence shown here is derived from an EMBL/GenBank/DDBJ whole genome shotgun (WGS) entry which is preliminary data.</text>
</comment>
<dbReference type="Pfam" id="PF14696">
    <property type="entry name" value="Glyoxalase_5"/>
    <property type="match status" value="1"/>
</dbReference>
<dbReference type="SUPFAM" id="SSF54593">
    <property type="entry name" value="Glyoxalase/Bleomycin resistance protein/Dihydroxybiphenyl dioxygenase"/>
    <property type="match status" value="1"/>
</dbReference>
<dbReference type="InterPro" id="IPR050312">
    <property type="entry name" value="IolE/XylAMocC-like"/>
</dbReference>
<dbReference type="InterPro" id="IPR029068">
    <property type="entry name" value="Glyas_Bleomycin-R_OHBP_Dase"/>
</dbReference>
<feature type="domain" description="VOC" evidence="2">
    <location>
        <begin position="418"/>
        <end position="558"/>
    </location>
</feature>
<feature type="binding site" evidence="1">
    <location>
        <position position="421"/>
    </location>
    <ligand>
        <name>Mg(2+)</name>
        <dbReference type="ChEBI" id="CHEBI:18420"/>
    </ligand>
</feature>
<feature type="binding site" evidence="1">
    <location>
        <position position="191"/>
    </location>
    <ligand>
        <name>a divalent metal cation</name>
        <dbReference type="ChEBI" id="CHEBI:60240"/>
        <note>catalytic</note>
    </ligand>
</feature>
<accession>A0ABV7SB05</accession>
<dbReference type="InterPro" id="IPR036237">
    <property type="entry name" value="Xyl_isomerase-like_sf"/>
</dbReference>
<dbReference type="Gene3D" id="3.20.20.150">
    <property type="entry name" value="Divalent-metal-dependent TIM barrel enzymes"/>
    <property type="match status" value="1"/>
</dbReference>
<feature type="domain" description="VOC" evidence="2">
    <location>
        <begin position="281"/>
        <end position="392"/>
    </location>
</feature>
<comment type="pathway">
    <text evidence="1">Aromatic compound metabolism; 3,4-dihydroxybenzoate biosynthesis.</text>
</comment>
<keyword evidence="4" id="KW-1185">Reference proteome</keyword>
<feature type="binding site" evidence="1">
    <location>
        <position position="239"/>
    </location>
    <ligand>
        <name>a divalent metal cation</name>
        <dbReference type="ChEBI" id="CHEBI:60240"/>
        <note>catalytic</note>
    </ligand>
</feature>
<reference evidence="4" key="1">
    <citation type="journal article" date="2019" name="Int. J. Syst. Evol. Microbiol.">
        <title>The Global Catalogue of Microorganisms (GCM) 10K type strain sequencing project: providing services to taxonomists for standard genome sequencing and annotation.</title>
        <authorList>
            <consortium name="The Broad Institute Genomics Platform"/>
            <consortium name="The Broad Institute Genome Sequencing Center for Infectious Disease"/>
            <person name="Wu L."/>
            <person name="Ma J."/>
        </authorList>
    </citation>
    <scope>NUCLEOTIDE SEQUENCE [LARGE SCALE GENOMIC DNA]</scope>
    <source>
        <strain evidence="4">CGMCC 4.7035</strain>
    </source>
</reference>
<evidence type="ECO:0000313" key="3">
    <source>
        <dbReference type="EMBL" id="MFC3574082.1"/>
    </source>
</evidence>
<feature type="binding site" evidence="1">
    <location>
        <position position="165"/>
    </location>
    <ligand>
        <name>a divalent metal cation</name>
        <dbReference type="ChEBI" id="CHEBI:60240"/>
        <note>catalytic</note>
    </ligand>
</feature>
<dbReference type="InterPro" id="IPR013022">
    <property type="entry name" value="Xyl_isomerase-like_TIM-brl"/>
</dbReference>
<dbReference type="PANTHER" id="PTHR12110:SF21">
    <property type="entry name" value="XYLOSE ISOMERASE-LIKE TIM BARREL DOMAIN-CONTAINING PROTEIN"/>
    <property type="match status" value="1"/>
</dbReference>
<dbReference type="RefSeq" id="WP_310770440.1">
    <property type="nucleotide sequence ID" value="NZ_JBHRWR010000009.1"/>
</dbReference>
<evidence type="ECO:0000259" key="2">
    <source>
        <dbReference type="PROSITE" id="PS51819"/>
    </source>
</evidence>
<comment type="similarity">
    <text evidence="1">Belongs to the bacterial two-domain DSD family.</text>
</comment>
<dbReference type="PANTHER" id="PTHR12110">
    <property type="entry name" value="HYDROXYPYRUVATE ISOMERASE"/>
    <property type="match status" value="1"/>
</dbReference>
<dbReference type="InterPro" id="IPR043700">
    <property type="entry name" value="DSD"/>
</dbReference>
<comment type="cofactor">
    <cofactor evidence="1">
        <name>a divalent metal cation</name>
        <dbReference type="ChEBI" id="CHEBI:60240"/>
    </cofactor>
</comment>
<evidence type="ECO:0000313" key="4">
    <source>
        <dbReference type="Proteomes" id="UP001595701"/>
    </source>
</evidence>
<proteinExistence type="inferred from homology"/>
<dbReference type="Pfam" id="PF00903">
    <property type="entry name" value="Glyoxalase"/>
    <property type="match status" value="1"/>
</dbReference>
<dbReference type="Gene3D" id="3.10.180.10">
    <property type="entry name" value="2,3-Dihydroxybiphenyl 1,2-Dioxygenase, domain 1"/>
    <property type="match status" value="2"/>
</dbReference>
<dbReference type="PROSITE" id="PS51819">
    <property type="entry name" value="VOC"/>
    <property type="match status" value="2"/>
</dbReference>
<comment type="function">
    <text evidence="1">Catalyzes the conversion of 3-dehydroshikimate to protocatechuate (3,4-dihydroxybenzoate), a common intermediate of quinate and shikimate degradation pathways.</text>
</comment>
<gene>
    <name evidence="3" type="ORF">ACFOZ0_12510</name>
</gene>